<name>A0A0D7EH39_RHOPL</name>
<dbReference type="PATRIC" id="fig|1076.23.peg.5339"/>
<dbReference type="Proteomes" id="UP000032515">
    <property type="component" value="Unassembled WGS sequence"/>
</dbReference>
<dbReference type="RefSeq" id="WP_044415798.1">
    <property type="nucleotide sequence ID" value="NZ_JXXE01000489.1"/>
</dbReference>
<dbReference type="EMBL" id="JXXE01000489">
    <property type="protein sequence ID" value="KIZ38832.1"/>
    <property type="molecule type" value="Genomic_DNA"/>
</dbReference>
<reference evidence="1 2" key="1">
    <citation type="submission" date="2014-11" db="EMBL/GenBank/DDBJ databases">
        <title>Genomics and ecophysiology of heterotrophic nitrogen fixing bacteria isolated from estuarine surface water.</title>
        <authorList>
            <person name="Bentzon-Tilia M."/>
            <person name="Severin I."/>
            <person name="Hansen L.H."/>
            <person name="Riemann L."/>
        </authorList>
    </citation>
    <scope>NUCLEOTIDE SEQUENCE [LARGE SCALE GENOMIC DNA]</scope>
    <source>
        <strain evidence="1 2">BAL398</strain>
    </source>
</reference>
<evidence type="ECO:0000313" key="2">
    <source>
        <dbReference type="Proteomes" id="UP000032515"/>
    </source>
</evidence>
<protein>
    <submittedName>
        <fullName evidence="1">Uncharacterized protein</fullName>
    </submittedName>
</protein>
<organism evidence="1 2">
    <name type="scientific">Rhodopseudomonas palustris</name>
    <dbReference type="NCBI Taxonomy" id="1076"/>
    <lineage>
        <taxon>Bacteria</taxon>
        <taxon>Pseudomonadati</taxon>
        <taxon>Pseudomonadota</taxon>
        <taxon>Alphaproteobacteria</taxon>
        <taxon>Hyphomicrobiales</taxon>
        <taxon>Nitrobacteraceae</taxon>
        <taxon>Rhodopseudomonas</taxon>
    </lineage>
</organism>
<comment type="caution">
    <text evidence="1">The sequence shown here is derived from an EMBL/GenBank/DDBJ whole genome shotgun (WGS) entry which is preliminary data.</text>
</comment>
<sequence length="60" mass="6567">MVGSSEGDVPVARSKEHLEGLQQFHSALEKFHTAEAELAKVRAGLAGKGLDLDVRDELHW</sequence>
<accession>A0A0D7EH39</accession>
<dbReference type="OrthoDB" id="9878850at2"/>
<evidence type="ECO:0000313" key="1">
    <source>
        <dbReference type="EMBL" id="KIZ38832.1"/>
    </source>
</evidence>
<dbReference type="AlphaFoldDB" id="A0A0D7EH39"/>
<proteinExistence type="predicted"/>
<gene>
    <name evidence="1" type="ORF">OO17_22395</name>
</gene>